<dbReference type="PANTHER" id="PTHR41523">
    <property type="entry name" value="TWO-COMPONENT SYSTEM SENSOR PROTEIN"/>
    <property type="match status" value="1"/>
</dbReference>
<feature type="domain" description="HAMP" evidence="9">
    <location>
        <begin position="287"/>
        <end position="341"/>
    </location>
</feature>
<evidence type="ECO:0000256" key="3">
    <source>
        <dbReference type="ARBA" id="ARBA00022553"/>
    </source>
</evidence>
<evidence type="ECO:0000313" key="10">
    <source>
        <dbReference type="EMBL" id="MFC3265160.1"/>
    </source>
</evidence>
<keyword evidence="7" id="KW-0067">ATP-binding</keyword>
<evidence type="ECO:0000259" key="9">
    <source>
        <dbReference type="PROSITE" id="PS50885"/>
    </source>
</evidence>
<organism evidence="10 11">
    <name type="scientific">Camelimonas abortus</name>
    <dbReference type="NCBI Taxonomy" id="1017184"/>
    <lineage>
        <taxon>Bacteria</taxon>
        <taxon>Pseudomonadati</taxon>
        <taxon>Pseudomonadota</taxon>
        <taxon>Alphaproteobacteria</taxon>
        <taxon>Hyphomicrobiales</taxon>
        <taxon>Chelatococcaceae</taxon>
        <taxon>Camelimonas</taxon>
    </lineage>
</organism>
<sequence length="562" mass="59474">MLRAASVRSRLLALFGLAVLPAVALSAAFTWQGYRTIKLTTAKFQRLAVASLAAQVGGDLTGLNVLGRALLATMDGDDARDCADLRRQTEPGRDGRVAAYAYFRDGALVCAAGDAGALAGFPAPPVRPAGEEPAGPTALTSDGDAPLLGLFSWGPHGRALLTVVAPSHLENKVLRAWTRGGHFIVTDARNRPLAGMASLAGDPPADWLPRDPATFAAAHEDLVDAPSRDGHALTYAAATVTPGVASVFSGLRAVRFGAAEQQLALGLAAPLLVFAIVMAVTWLAIDRLFLQWVRRLSKTAIRLSYGDFNVRAALPPAAPRELRQFADAFDQMTEVLAARTRELATVANQRQALLKELHHRVKNNFQVIVSFISLSRRQSSGEAQEALGLSECRVQAMAAAYKQALAEGDITSAALGPLAAEVPAHVEQCSGAPPQTLSRRVDPAVEAECYLELDRAIPLALLLVETLWPVLARPGAARPAAHLELAREGGGVRVRLWDLRDGAAAPETPEETLARRLSGRMRQAFITQLDAQQAPPPAHAGPAGATCVLSVVIPTAREPHAG</sequence>
<gene>
    <name evidence="10" type="ORF">ACFOEX_02140</name>
</gene>
<dbReference type="EMBL" id="JBHRUV010000013">
    <property type="protein sequence ID" value="MFC3265160.1"/>
    <property type="molecule type" value="Genomic_DNA"/>
</dbReference>
<evidence type="ECO:0000256" key="6">
    <source>
        <dbReference type="ARBA" id="ARBA00022777"/>
    </source>
</evidence>
<evidence type="ECO:0000256" key="7">
    <source>
        <dbReference type="ARBA" id="ARBA00022840"/>
    </source>
</evidence>
<protein>
    <recommendedName>
        <fullName evidence="2">histidine kinase</fullName>
        <ecNumber evidence="2">2.7.13.3</ecNumber>
    </recommendedName>
</protein>
<dbReference type="InterPro" id="IPR011495">
    <property type="entry name" value="Sig_transdc_His_kin_sub2_dim/P"/>
</dbReference>
<comment type="caution">
    <text evidence="10">The sequence shown here is derived from an EMBL/GenBank/DDBJ whole genome shotgun (WGS) entry which is preliminary data.</text>
</comment>
<name>A0ABV7LC25_9HYPH</name>
<dbReference type="InterPro" id="IPR003660">
    <property type="entry name" value="HAMP_dom"/>
</dbReference>
<keyword evidence="3" id="KW-0597">Phosphoprotein</keyword>
<evidence type="ECO:0000313" key="11">
    <source>
        <dbReference type="Proteomes" id="UP001595536"/>
    </source>
</evidence>
<feature type="transmembrane region" description="Helical" evidence="8">
    <location>
        <begin position="263"/>
        <end position="285"/>
    </location>
</feature>
<dbReference type="PANTHER" id="PTHR41523:SF8">
    <property type="entry name" value="ETHYLENE RESPONSE SENSOR PROTEIN"/>
    <property type="match status" value="1"/>
</dbReference>
<keyword evidence="8" id="KW-0472">Membrane</keyword>
<keyword evidence="4 10" id="KW-0808">Transferase</keyword>
<dbReference type="PROSITE" id="PS50885">
    <property type="entry name" value="HAMP"/>
    <property type="match status" value="1"/>
</dbReference>
<dbReference type="Gene3D" id="6.10.340.10">
    <property type="match status" value="1"/>
</dbReference>
<dbReference type="EC" id="2.7.13.3" evidence="2"/>
<dbReference type="RefSeq" id="WP_376829935.1">
    <property type="nucleotide sequence ID" value="NZ_JBHLWR010000006.1"/>
</dbReference>
<evidence type="ECO:0000256" key="8">
    <source>
        <dbReference type="SAM" id="Phobius"/>
    </source>
</evidence>
<keyword evidence="8" id="KW-1133">Transmembrane helix</keyword>
<dbReference type="GO" id="GO:0004673">
    <property type="term" value="F:protein histidine kinase activity"/>
    <property type="evidence" value="ECO:0007669"/>
    <property type="project" value="UniProtKB-EC"/>
</dbReference>
<keyword evidence="11" id="KW-1185">Reference proteome</keyword>
<keyword evidence="8" id="KW-0812">Transmembrane</keyword>
<proteinExistence type="predicted"/>
<evidence type="ECO:0000256" key="1">
    <source>
        <dbReference type="ARBA" id="ARBA00000085"/>
    </source>
</evidence>
<dbReference type="CDD" id="cd06225">
    <property type="entry name" value="HAMP"/>
    <property type="match status" value="1"/>
</dbReference>
<evidence type="ECO:0000256" key="4">
    <source>
        <dbReference type="ARBA" id="ARBA00022679"/>
    </source>
</evidence>
<comment type="catalytic activity">
    <reaction evidence="1">
        <text>ATP + protein L-histidine = ADP + protein N-phospho-L-histidine.</text>
        <dbReference type="EC" id="2.7.13.3"/>
    </reaction>
</comment>
<keyword evidence="6 10" id="KW-0418">Kinase</keyword>
<accession>A0ABV7LC25</accession>
<reference evidence="11" key="1">
    <citation type="journal article" date="2019" name="Int. J. Syst. Evol. Microbiol.">
        <title>The Global Catalogue of Microorganisms (GCM) 10K type strain sequencing project: providing services to taxonomists for standard genome sequencing and annotation.</title>
        <authorList>
            <consortium name="The Broad Institute Genomics Platform"/>
            <consortium name="The Broad Institute Genome Sequencing Center for Infectious Disease"/>
            <person name="Wu L."/>
            <person name="Ma J."/>
        </authorList>
    </citation>
    <scope>NUCLEOTIDE SEQUENCE [LARGE SCALE GENOMIC DNA]</scope>
    <source>
        <strain evidence="11">CCM 7941</strain>
    </source>
</reference>
<evidence type="ECO:0000256" key="2">
    <source>
        <dbReference type="ARBA" id="ARBA00012438"/>
    </source>
</evidence>
<dbReference type="Pfam" id="PF07568">
    <property type="entry name" value="HisKA_2"/>
    <property type="match status" value="1"/>
</dbReference>
<dbReference type="Proteomes" id="UP001595536">
    <property type="component" value="Unassembled WGS sequence"/>
</dbReference>
<evidence type="ECO:0000256" key="5">
    <source>
        <dbReference type="ARBA" id="ARBA00022741"/>
    </source>
</evidence>
<keyword evidence="5" id="KW-0547">Nucleotide-binding</keyword>